<evidence type="ECO:0000256" key="2">
    <source>
        <dbReference type="ARBA" id="ARBA00022771"/>
    </source>
</evidence>
<keyword evidence="2 4" id="KW-0863">Zinc-finger</keyword>
<feature type="domain" description="C3H1-type" evidence="6">
    <location>
        <begin position="8"/>
        <end position="35"/>
    </location>
</feature>
<feature type="domain" description="C3H1-type" evidence="6">
    <location>
        <begin position="123"/>
        <end position="173"/>
    </location>
</feature>
<comment type="caution">
    <text evidence="7">The sequence shown here is derived from an EMBL/GenBank/DDBJ whole genome shotgun (WGS) entry which is preliminary data.</text>
</comment>
<dbReference type="SMART" id="SM00356">
    <property type="entry name" value="ZnF_C3H1"/>
    <property type="match status" value="2"/>
</dbReference>
<evidence type="ECO:0000256" key="1">
    <source>
        <dbReference type="ARBA" id="ARBA00022723"/>
    </source>
</evidence>
<evidence type="ECO:0000256" key="3">
    <source>
        <dbReference type="ARBA" id="ARBA00022833"/>
    </source>
</evidence>
<dbReference type="GO" id="GO:0008270">
    <property type="term" value="F:zinc ion binding"/>
    <property type="evidence" value="ECO:0007669"/>
    <property type="project" value="UniProtKB-KW"/>
</dbReference>
<dbReference type="Proteomes" id="UP000243015">
    <property type="component" value="Unassembled WGS sequence"/>
</dbReference>
<feature type="compositionally biased region" description="Polar residues" evidence="5">
    <location>
        <begin position="93"/>
        <end position="111"/>
    </location>
</feature>
<sequence length="248" mass="28117">MARCTRDAPQLVNCKWWKRGYCQRGDLCYFRHDPCLLGVDQKADVSTNPSDANATTQITSLTSPVAAYVIPSAIFPAPPVGTGDSKGTVENEAPSSNQSEPNGKSYATPNPLKTSIVKEYNRSMKRIPCRYFQTAVKNWKQELDEATEKKREAPPFRPGCYFGNKCHYAHIDPQAGQPYIFDAALIKEINRKRSRRKTQRRGWSDLDDYPVFFGDLEPDLEYAFLTAYLETGNDWEIGNNWDVLDDSD</sequence>
<organism evidence="7 8">
    <name type="scientific">Trichophyton rubrum</name>
    <name type="common">Athlete's foot fungus</name>
    <name type="synonym">Epidermophyton rubrum</name>
    <dbReference type="NCBI Taxonomy" id="5551"/>
    <lineage>
        <taxon>Eukaryota</taxon>
        <taxon>Fungi</taxon>
        <taxon>Dikarya</taxon>
        <taxon>Ascomycota</taxon>
        <taxon>Pezizomycotina</taxon>
        <taxon>Eurotiomycetes</taxon>
        <taxon>Eurotiomycetidae</taxon>
        <taxon>Onygenales</taxon>
        <taxon>Arthrodermataceae</taxon>
        <taxon>Trichophyton</taxon>
    </lineage>
</organism>
<dbReference type="AlphaFoldDB" id="A0A178F4W4"/>
<evidence type="ECO:0000259" key="6">
    <source>
        <dbReference type="PROSITE" id="PS50103"/>
    </source>
</evidence>
<dbReference type="PROSITE" id="PS50103">
    <property type="entry name" value="ZF_C3H1"/>
    <property type="match status" value="2"/>
</dbReference>
<accession>A0A178F4W4</accession>
<gene>
    <name evidence="7" type="ORF">A7C99_1366</name>
</gene>
<feature type="zinc finger region" description="C3H1-type" evidence="4">
    <location>
        <begin position="123"/>
        <end position="173"/>
    </location>
</feature>
<dbReference type="InterPro" id="IPR036855">
    <property type="entry name" value="Znf_CCCH_sf"/>
</dbReference>
<evidence type="ECO:0000313" key="7">
    <source>
        <dbReference type="EMBL" id="OAL67502.1"/>
    </source>
</evidence>
<evidence type="ECO:0000313" key="8">
    <source>
        <dbReference type="Proteomes" id="UP000243015"/>
    </source>
</evidence>
<protein>
    <recommendedName>
        <fullName evidence="6">C3H1-type domain-containing protein</fullName>
    </recommendedName>
</protein>
<dbReference type="SUPFAM" id="SSF90229">
    <property type="entry name" value="CCCH zinc finger"/>
    <property type="match status" value="1"/>
</dbReference>
<evidence type="ECO:0000256" key="4">
    <source>
        <dbReference type="PROSITE-ProRule" id="PRU00723"/>
    </source>
</evidence>
<evidence type="ECO:0000256" key="5">
    <source>
        <dbReference type="SAM" id="MobiDB-lite"/>
    </source>
</evidence>
<dbReference type="Gene3D" id="4.10.1000.10">
    <property type="entry name" value="Zinc finger, CCCH-type"/>
    <property type="match status" value="1"/>
</dbReference>
<dbReference type="InterPro" id="IPR000571">
    <property type="entry name" value="Znf_CCCH"/>
</dbReference>
<dbReference type="EMBL" id="LHPM01000010">
    <property type="protein sequence ID" value="OAL67502.1"/>
    <property type="molecule type" value="Genomic_DNA"/>
</dbReference>
<keyword evidence="3 4" id="KW-0862">Zinc</keyword>
<proteinExistence type="predicted"/>
<dbReference type="VEuPathDB" id="FungiDB:TERG_07468"/>
<keyword evidence="1 4" id="KW-0479">Metal-binding</keyword>
<feature type="zinc finger region" description="C3H1-type" evidence="4">
    <location>
        <begin position="8"/>
        <end position="35"/>
    </location>
</feature>
<reference evidence="7 8" key="1">
    <citation type="submission" date="2016-05" db="EMBL/GenBank/DDBJ databases">
        <title>Genome sequencing of Trichophyton rubrum CMCC(F)T1i isolated from hair.</title>
        <authorList>
            <person name="Zhan P."/>
            <person name="Tao Y."/>
            <person name="Liu W."/>
        </authorList>
    </citation>
    <scope>NUCLEOTIDE SEQUENCE [LARGE SCALE GENOMIC DNA]</scope>
    <source>
        <strain evidence="8">CMCC(F)T1i</strain>
    </source>
</reference>
<feature type="region of interest" description="Disordered" evidence="5">
    <location>
        <begin position="79"/>
        <end position="111"/>
    </location>
</feature>
<name>A0A178F4W4_TRIRU</name>